<dbReference type="EMBL" id="MJMN01000005">
    <property type="protein sequence ID" value="OMG90804.1"/>
    <property type="molecule type" value="Genomic_DNA"/>
</dbReference>
<evidence type="ECO:0000313" key="7">
    <source>
        <dbReference type="Proteomes" id="UP000060602"/>
    </source>
</evidence>
<organism evidence="5 9">
    <name type="scientific">Alcaligenes xylosoxydans xylosoxydans</name>
    <name type="common">Achromobacter xylosoxidans</name>
    <dbReference type="NCBI Taxonomy" id="85698"/>
    <lineage>
        <taxon>Bacteria</taxon>
        <taxon>Pseudomonadati</taxon>
        <taxon>Pseudomonadota</taxon>
        <taxon>Betaproteobacteria</taxon>
        <taxon>Burkholderiales</taxon>
        <taxon>Alcaligenaceae</taxon>
        <taxon>Achromobacter</taxon>
    </lineage>
</organism>
<evidence type="ECO:0000313" key="9">
    <source>
        <dbReference type="Proteomes" id="UP001141992"/>
    </source>
</evidence>
<dbReference type="PANTHER" id="PTHR38041">
    <property type="entry name" value="CHORISMATE MUTASE"/>
    <property type="match status" value="1"/>
</dbReference>
<evidence type="ECO:0000313" key="6">
    <source>
        <dbReference type="EMBL" id="OMG90804.1"/>
    </source>
</evidence>
<reference evidence="5" key="4">
    <citation type="submission" date="2022-12" db="EMBL/GenBank/DDBJ databases">
        <authorList>
            <person name="Voronina O.L."/>
            <person name="Kunda M.S."/>
            <person name="Ryzhova N."/>
            <person name="Aksenova E.I."/>
        </authorList>
    </citation>
    <scope>NUCLEOTIDE SEQUENCE</scope>
    <source>
        <strain evidence="5">SCCH136:Ach223948</strain>
    </source>
</reference>
<dbReference type="SMART" id="SM00830">
    <property type="entry name" value="CM_2"/>
    <property type="match status" value="1"/>
</dbReference>
<dbReference type="EC" id="5.4.99.5" evidence="1"/>
<dbReference type="InterPro" id="IPR051331">
    <property type="entry name" value="Chorismate_mutase-related"/>
</dbReference>
<evidence type="ECO:0000313" key="8">
    <source>
        <dbReference type="Proteomes" id="UP000187251"/>
    </source>
</evidence>
<evidence type="ECO:0000256" key="1">
    <source>
        <dbReference type="ARBA" id="ARBA00012404"/>
    </source>
</evidence>
<sequence>MANQDSPKAELASLRAEVDEIDQQIILLLGVRFRCTDMIGELKQANDMDLVDPVREDQQVQRIRRLAEEAGVPPALAETILREVIDTVVDHHTRLRERPYS</sequence>
<dbReference type="EMBL" id="CP014060">
    <property type="protein sequence ID" value="AMG39940.1"/>
    <property type="molecule type" value="Genomic_DNA"/>
</dbReference>
<dbReference type="Proteomes" id="UP000060602">
    <property type="component" value="Chromosome"/>
</dbReference>
<dbReference type="Proteomes" id="UP000187251">
    <property type="component" value="Unassembled WGS sequence"/>
</dbReference>
<dbReference type="PATRIC" id="fig|85698.15.peg.894"/>
<gene>
    <name evidence="4" type="ORF">AL504_30490</name>
    <name evidence="6" type="ORF">BIZ92_20505</name>
    <name evidence="5" type="ORF">O9570_09665</name>
</gene>
<dbReference type="AlphaFoldDB" id="A0A0D6I491"/>
<dbReference type="GO" id="GO:0009697">
    <property type="term" value="P:salicylic acid biosynthetic process"/>
    <property type="evidence" value="ECO:0007669"/>
    <property type="project" value="TreeGrafter"/>
</dbReference>
<dbReference type="InterPro" id="IPR002701">
    <property type="entry name" value="CM_II_prokaryot"/>
</dbReference>
<dbReference type="InterPro" id="IPR036979">
    <property type="entry name" value="CM_dom_sf"/>
</dbReference>
<accession>A0A0D6I491</accession>
<dbReference type="eggNOG" id="COG1605">
    <property type="taxonomic scope" value="Bacteria"/>
</dbReference>
<dbReference type="GO" id="GO:0046417">
    <property type="term" value="P:chorismate metabolic process"/>
    <property type="evidence" value="ECO:0007669"/>
    <property type="project" value="InterPro"/>
</dbReference>
<reference evidence="4" key="3">
    <citation type="submission" date="2018-01" db="EMBL/GenBank/DDBJ databases">
        <title>FDA dAtabase for Regulatory Grade micrObial Sequences (FDA-ARGOS): Supporting development and validation of Infectious Disease Dx tests.</title>
        <authorList>
            <person name="Goldberg B."/>
            <person name="Campos J."/>
            <person name="Tallon L."/>
            <person name="Sadzewicz L."/>
            <person name="Sengamalay N."/>
            <person name="Ott S."/>
            <person name="Godinez A."/>
            <person name="Nagaraj S."/>
            <person name="Vavikolanu K."/>
            <person name="Aluvathingal J."/>
            <person name="Nadendla S."/>
            <person name="Sichtig H."/>
        </authorList>
    </citation>
    <scope>NUCLEOTIDE SEQUENCE</scope>
    <source>
        <strain evidence="4">FDAARGOS_147</strain>
    </source>
</reference>
<evidence type="ECO:0000256" key="2">
    <source>
        <dbReference type="ARBA" id="ARBA00023235"/>
    </source>
</evidence>
<protein>
    <recommendedName>
        <fullName evidence="1">chorismate mutase</fullName>
        <ecNumber evidence="1">5.4.99.5</ecNumber>
    </recommendedName>
</protein>
<evidence type="ECO:0000313" key="4">
    <source>
        <dbReference type="EMBL" id="AMG39940.1"/>
    </source>
</evidence>
<dbReference type="RefSeq" id="WP_006384334.1">
    <property type="nucleotide sequence ID" value="NZ_AP028040.1"/>
</dbReference>
<name>A0A0D6I491_ALCXX</name>
<evidence type="ECO:0000313" key="5">
    <source>
        <dbReference type="EMBL" id="MCZ8401712.1"/>
    </source>
</evidence>
<reference evidence="7" key="1">
    <citation type="submission" date="2015-12" db="EMBL/GenBank/DDBJ databases">
        <title>FDA dAtabase for Regulatory Grade micrObial Sequences (FDA-ARGOS): Supporting development and validation of Infectious Disease Dx tests.</title>
        <authorList>
            <person name="Case J."/>
            <person name="Tallon L."/>
            <person name="Sadzewicz L."/>
            <person name="Sengamalay N."/>
            <person name="Ott S."/>
            <person name="Godinez A."/>
            <person name="Nagaraj S."/>
            <person name="Nadendla S."/>
            <person name="Sichtig H."/>
        </authorList>
    </citation>
    <scope>NUCLEOTIDE SEQUENCE [LARGE SCALE GENOMIC DNA]</scope>
    <source>
        <strain evidence="7">FDAARGOS_147</strain>
    </source>
</reference>
<dbReference type="SUPFAM" id="SSF48600">
    <property type="entry name" value="Chorismate mutase II"/>
    <property type="match status" value="1"/>
</dbReference>
<dbReference type="KEGG" id="axx:ERS451415_03873"/>
<dbReference type="Pfam" id="PF01817">
    <property type="entry name" value="CM_2"/>
    <property type="match status" value="1"/>
</dbReference>
<dbReference type="Gene3D" id="1.20.59.10">
    <property type="entry name" value="Chorismate mutase"/>
    <property type="match status" value="1"/>
</dbReference>
<dbReference type="GO" id="GO:0004106">
    <property type="term" value="F:chorismate mutase activity"/>
    <property type="evidence" value="ECO:0007669"/>
    <property type="project" value="UniProtKB-EC"/>
</dbReference>
<reference evidence="6 8" key="2">
    <citation type="submission" date="2016-09" db="EMBL/GenBank/DDBJ databases">
        <title>Phylogenomics of Achromobacter.</title>
        <authorList>
            <person name="Jeukens J."/>
            <person name="Freschi L."/>
            <person name="Vincent A.T."/>
            <person name="Emond-Rheault J.-G."/>
            <person name="Kukavica-Ibrulj I."/>
            <person name="Charette S.J."/>
            <person name="Levesque R.C."/>
        </authorList>
    </citation>
    <scope>NUCLEOTIDE SEQUENCE [LARGE SCALE GENOMIC DNA]</scope>
    <source>
        <strain evidence="6 8">AUS488</strain>
    </source>
</reference>
<dbReference type="Proteomes" id="UP001141992">
    <property type="component" value="Unassembled WGS sequence"/>
</dbReference>
<feature type="domain" description="Chorismate mutase" evidence="3">
    <location>
        <begin position="5"/>
        <end position="96"/>
    </location>
</feature>
<keyword evidence="2 5" id="KW-0413">Isomerase</keyword>
<proteinExistence type="predicted"/>
<dbReference type="InterPro" id="IPR036263">
    <property type="entry name" value="Chorismate_II_sf"/>
</dbReference>
<dbReference type="PANTHER" id="PTHR38041:SF1">
    <property type="entry name" value="CHORISMATE MUTASE"/>
    <property type="match status" value="1"/>
</dbReference>
<dbReference type="OrthoDB" id="3267837at2"/>
<dbReference type="GeneID" id="94354270"/>
<evidence type="ECO:0000259" key="3">
    <source>
        <dbReference type="PROSITE" id="PS51168"/>
    </source>
</evidence>
<dbReference type="PROSITE" id="PS51168">
    <property type="entry name" value="CHORISMATE_MUT_2"/>
    <property type="match status" value="1"/>
</dbReference>
<dbReference type="EMBL" id="JAPZVI010000005">
    <property type="protein sequence ID" value="MCZ8401712.1"/>
    <property type="molecule type" value="Genomic_DNA"/>
</dbReference>